<gene>
    <name evidence="2" type="primary">treY</name>
    <name evidence="2" type="ORF">KRR39_15470</name>
</gene>
<keyword evidence="3" id="KW-1185">Reference proteome</keyword>
<dbReference type="SMART" id="SM00642">
    <property type="entry name" value="Aamy"/>
    <property type="match status" value="1"/>
</dbReference>
<organism evidence="2 3">
    <name type="scientific">Nocardioides panacis</name>
    <dbReference type="NCBI Taxonomy" id="2849501"/>
    <lineage>
        <taxon>Bacteria</taxon>
        <taxon>Bacillati</taxon>
        <taxon>Actinomycetota</taxon>
        <taxon>Actinomycetes</taxon>
        <taxon>Propionibacteriales</taxon>
        <taxon>Nocardioidaceae</taxon>
        <taxon>Nocardioides</taxon>
    </lineage>
</organism>
<dbReference type="EMBL" id="CP077062">
    <property type="protein sequence ID" value="QWZ06908.1"/>
    <property type="molecule type" value="Genomic_DNA"/>
</dbReference>
<evidence type="ECO:0000313" key="3">
    <source>
        <dbReference type="Proteomes" id="UP000683575"/>
    </source>
</evidence>
<dbReference type="KEGG" id="nps:KRR39_15470"/>
<dbReference type="GO" id="GO:0047470">
    <property type="term" value="F:(1,4)-alpha-D-glucan 1-alpha-D-glucosylmutase activity"/>
    <property type="evidence" value="ECO:0007669"/>
    <property type="project" value="TreeGrafter"/>
</dbReference>
<feature type="domain" description="Glycosyl hydrolase family 13 catalytic" evidence="1">
    <location>
        <begin position="1"/>
        <end position="423"/>
    </location>
</feature>
<protein>
    <submittedName>
        <fullName evidence="2">Malto-oligosyltrehalose synthase</fullName>
    </submittedName>
</protein>
<dbReference type="Pfam" id="PF00128">
    <property type="entry name" value="Alpha-amylase"/>
    <property type="match status" value="1"/>
</dbReference>
<dbReference type="GO" id="GO:0005992">
    <property type="term" value="P:trehalose biosynthetic process"/>
    <property type="evidence" value="ECO:0007669"/>
    <property type="project" value="TreeGrafter"/>
</dbReference>
<dbReference type="InterPro" id="IPR012767">
    <property type="entry name" value="Trehalose_TreY"/>
</dbReference>
<name>A0A975XZ19_9ACTN</name>
<dbReference type="PANTHER" id="PTHR10357:SF216">
    <property type="entry name" value="MALTOOLIGOSYL TREHALOSE SYNTHASE-RELATED"/>
    <property type="match status" value="1"/>
</dbReference>
<reference evidence="2" key="1">
    <citation type="submission" date="2021-06" db="EMBL/GenBank/DDBJ databases">
        <title>Complete genome sequence of Nocardioides sp. G188.</title>
        <authorList>
            <person name="Im W.-T."/>
        </authorList>
    </citation>
    <scope>NUCLEOTIDE SEQUENCE</scope>
    <source>
        <strain evidence="2">G188</strain>
    </source>
</reference>
<evidence type="ECO:0000259" key="1">
    <source>
        <dbReference type="SMART" id="SM00642"/>
    </source>
</evidence>
<dbReference type="InterPro" id="IPR006047">
    <property type="entry name" value="GH13_cat_dom"/>
</dbReference>
<dbReference type="NCBIfam" id="TIGR02401">
    <property type="entry name" value="trehalose_TreY"/>
    <property type="match status" value="1"/>
</dbReference>
<dbReference type="AlphaFoldDB" id="A0A975XZ19"/>
<dbReference type="CDD" id="cd11336">
    <property type="entry name" value="AmyAc_MTSase"/>
    <property type="match status" value="1"/>
</dbReference>
<evidence type="ECO:0000313" key="2">
    <source>
        <dbReference type="EMBL" id="QWZ06908.1"/>
    </source>
</evidence>
<dbReference type="GO" id="GO:0030980">
    <property type="term" value="P:alpha-glucan catabolic process"/>
    <property type="evidence" value="ECO:0007669"/>
    <property type="project" value="TreeGrafter"/>
</dbReference>
<proteinExistence type="predicted"/>
<dbReference type="PANTHER" id="PTHR10357">
    <property type="entry name" value="ALPHA-AMYLASE FAMILY MEMBER"/>
    <property type="match status" value="1"/>
</dbReference>
<accession>A0A975XZ19</accession>
<sequence length="792" mass="86666">MVVTSTYRLQLHAGFTFADAEGVVPYLADLGVSHLYLSPVLQAVPGSMHGYDVLDHDRISEELGGEAGLVALAATARQHGLGIVVDVVPNHMALVAPESSNAPLWDVLEHGRDAAHAHWFDVDWDALEGRIGLPVLWEPLADVLAKGDLRLGEENGGRVLRYHDHVFPVAAGTWDGDPGAAVAAVLAQQHYVLAGWRERDEVLNYRRFFDVDSLIAVRVELPDVFDATHRVLVDLNQRGIVEGYRIDHPDGLADPEGYLERLRAALRPGTAIWVEKILEGDETLPEWACDGTTGYDAAKVVSYALIDPAVAPALQHAWEETGGDPSLERVIADSKRQVVADVLVPERRRLVRRAADALPEVDPARLEEAVVELLVACEVYRAYVRPGTPTEELARTRIQHAGDTAGAARPDLKDEIAQLVGLATGDTDSEAARDFAVRLQQTWGPVMAKGIEDTAFYRWHRQVGLNEVGGDPDLLESASADLLHRWAAHQQQHWPLGMTTLSTHDTKRSEDVRARLVAVAGDAESWQRCSEEFAAAARKRGVDLPTAHLVWQTLAGIGDIDGERLKGYLVKAMRESKQRTSWLDSDPEYEARVLELAADANGHGRLAALVRTAVDHNATAVRAMVLGQKLLQLTLPGVPDTYQGCELVDLSLVDPDNRRPVDYDDRRARLAHLREGGAPRDLDDEKLLVTHKALALRRELRDAFADAGDHQPLVGTSRHLVGFVRGGEVAVLATRAAKRLEVVGGWEGATFALPEGLWRDELTGSLHGGAENSCADVLADYPVALLRRVHRA</sequence>
<dbReference type="Proteomes" id="UP000683575">
    <property type="component" value="Chromosome"/>
</dbReference>